<dbReference type="Gene3D" id="2.60.40.1120">
    <property type="entry name" value="Carboxypeptidase-like, regulatory domain"/>
    <property type="match status" value="1"/>
</dbReference>
<evidence type="ECO:0000256" key="1">
    <source>
        <dbReference type="ARBA" id="ARBA00004571"/>
    </source>
</evidence>
<dbReference type="Gene3D" id="2.40.170.20">
    <property type="entry name" value="TonB-dependent receptor, beta-barrel domain"/>
    <property type="match status" value="1"/>
</dbReference>
<dbReference type="CDD" id="cd01347">
    <property type="entry name" value="ligand_gated_channel"/>
    <property type="match status" value="1"/>
</dbReference>
<gene>
    <name evidence="13" type="ORF">HPE56_06220</name>
</gene>
<protein>
    <submittedName>
        <fullName evidence="13">TonB-dependent receptor</fullName>
    </submittedName>
</protein>
<keyword evidence="5 9" id="KW-0798">TonB box</keyword>
<keyword evidence="14" id="KW-1185">Reference proteome</keyword>
<dbReference type="NCBIfam" id="TIGR01782">
    <property type="entry name" value="TonB-Xanth-Caul"/>
    <property type="match status" value="1"/>
</dbReference>
<dbReference type="InterPro" id="IPR037066">
    <property type="entry name" value="Plug_dom_sf"/>
</dbReference>
<dbReference type="Pfam" id="PF07715">
    <property type="entry name" value="Plug"/>
    <property type="match status" value="1"/>
</dbReference>
<comment type="similarity">
    <text evidence="8 9">Belongs to the TonB-dependent receptor family.</text>
</comment>
<dbReference type="Gene3D" id="2.170.130.10">
    <property type="entry name" value="TonB-dependent receptor, plug domain"/>
    <property type="match status" value="1"/>
</dbReference>
<dbReference type="SUPFAM" id="SSF56935">
    <property type="entry name" value="Porins"/>
    <property type="match status" value="1"/>
</dbReference>
<dbReference type="PANTHER" id="PTHR40980">
    <property type="entry name" value="PLUG DOMAIN-CONTAINING PROTEIN"/>
    <property type="match status" value="1"/>
</dbReference>
<dbReference type="InterPro" id="IPR008969">
    <property type="entry name" value="CarboxyPept-like_regulatory"/>
</dbReference>
<dbReference type="InterPro" id="IPR036942">
    <property type="entry name" value="Beta-barrel_TonB_sf"/>
</dbReference>
<dbReference type="PROSITE" id="PS52016">
    <property type="entry name" value="TONB_DEPENDENT_REC_3"/>
    <property type="match status" value="1"/>
</dbReference>
<accession>A0ABR7V268</accession>
<feature type="signal peptide" evidence="10">
    <location>
        <begin position="1"/>
        <end position="32"/>
    </location>
</feature>
<dbReference type="InterPro" id="IPR000531">
    <property type="entry name" value="Beta-barrel_TonB"/>
</dbReference>
<evidence type="ECO:0000256" key="3">
    <source>
        <dbReference type="ARBA" id="ARBA00022452"/>
    </source>
</evidence>
<keyword evidence="4 8" id="KW-0812">Transmembrane</keyword>
<dbReference type="RefSeq" id="WP_188242915.1">
    <property type="nucleotide sequence ID" value="NZ_JABTCF010000003.1"/>
</dbReference>
<reference evidence="13" key="1">
    <citation type="submission" date="2020-05" db="EMBL/GenBank/DDBJ databases">
        <title>The draft genome sequence of Maribacter sp. ANRC-HE7.</title>
        <authorList>
            <person name="Mu L."/>
        </authorList>
    </citation>
    <scope>NUCLEOTIDE SEQUENCE</scope>
    <source>
        <strain evidence="13">ANRC-HE7</strain>
    </source>
</reference>
<dbReference type="InterPro" id="IPR039426">
    <property type="entry name" value="TonB-dep_rcpt-like"/>
</dbReference>
<evidence type="ECO:0000256" key="7">
    <source>
        <dbReference type="ARBA" id="ARBA00023237"/>
    </source>
</evidence>
<keyword evidence="3 8" id="KW-1134">Transmembrane beta strand</keyword>
<organism evidence="13 14">
    <name type="scientific">Maribacter aquimaris</name>
    <dbReference type="NCBI Taxonomy" id="2737171"/>
    <lineage>
        <taxon>Bacteria</taxon>
        <taxon>Pseudomonadati</taxon>
        <taxon>Bacteroidota</taxon>
        <taxon>Flavobacteriia</taxon>
        <taxon>Flavobacteriales</taxon>
        <taxon>Flavobacteriaceae</taxon>
        <taxon>Maribacter</taxon>
    </lineage>
</organism>
<keyword evidence="13" id="KW-0675">Receptor</keyword>
<feature type="domain" description="TonB-dependent receptor-like beta-barrel" evidence="11">
    <location>
        <begin position="467"/>
        <end position="906"/>
    </location>
</feature>
<name>A0ABR7V268_9FLAO</name>
<dbReference type="Pfam" id="PF00593">
    <property type="entry name" value="TonB_dep_Rec_b-barrel"/>
    <property type="match status" value="1"/>
</dbReference>
<evidence type="ECO:0000256" key="6">
    <source>
        <dbReference type="ARBA" id="ARBA00023136"/>
    </source>
</evidence>
<dbReference type="InterPro" id="IPR010104">
    <property type="entry name" value="TonB_rcpt_bac"/>
</dbReference>
<dbReference type="Pfam" id="PF13715">
    <property type="entry name" value="CarbopepD_reg_2"/>
    <property type="match status" value="1"/>
</dbReference>
<dbReference type="Proteomes" id="UP001166021">
    <property type="component" value="Unassembled WGS sequence"/>
</dbReference>
<keyword evidence="7 8" id="KW-0998">Cell outer membrane</keyword>
<dbReference type="EMBL" id="JABTCF010000003">
    <property type="protein sequence ID" value="MBD0777381.1"/>
    <property type="molecule type" value="Genomic_DNA"/>
</dbReference>
<dbReference type="PANTHER" id="PTHR40980:SF4">
    <property type="entry name" value="TONB-DEPENDENT RECEPTOR-LIKE BETA-BARREL DOMAIN-CONTAINING PROTEIN"/>
    <property type="match status" value="1"/>
</dbReference>
<feature type="chain" id="PRO_5045834768" evidence="10">
    <location>
        <begin position="33"/>
        <end position="939"/>
    </location>
</feature>
<comment type="subcellular location">
    <subcellularLocation>
        <location evidence="1 8">Cell outer membrane</location>
        <topology evidence="1 8">Multi-pass membrane protein</topology>
    </subcellularLocation>
</comment>
<evidence type="ECO:0000313" key="14">
    <source>
        <dbReference type="Proteomes" id="UP001166021"/>
    </source>
</evidence>
<evidence type="ECO:0000256" key="8">
    <source>
        <dbReference type="PROSITE-ProRule" id="PRU01360"/>
    </source>
</evidence>
<evidence type="ECO:0000256" key="10">
    <source>
        <dbReference type="SAM" id="SignalP"/>
    </source>
</evidence>
<evidence type="ECO:0000256" key="5">
    <source>
        <dbReference type="ARBA" id="ARBA00023077"/>
    </source>
</evidence>
<comment type="caution">
    <text evidence="13">The sequence shown here is derived from an EMBL/GenBank/DDBJ whole genome shotgun (WGS) entry which is preliminary data.</text>
</comment>
<keyword evidence="2 8" id="KW-0813">Transport</keyword>
<evidence type="ECO:0000313" key="13">
    <source>
        <dbReference type="EMBL" id="MBD0777381.1"/>
    </source>
</evidence>
<keyword evidence="6 8" id="KW-0472">Membrane</keyword>
<dbReference type="SUPFAM" id="SSF49464">
    <property type="entry name" value="Carboxypeptidase regulatory domain-like"/>
    <property type="match status" value="1"/>
</dbReference>
<evidence type="ECO:0000259" key="12">
    <source>
        <dbReference type="Pfam" id="PF07715"/>
    </source>
</evidence>
<evidence type="ECO:0000256" key="2">
    <source>
        <dbReference type="ARBA" id="ARBA00022448"/>
    </source>
</evidence>
<evidence type="ECO:0000259" key="11">
    <source>
        <dbReference type="Pfam" id="PF00593"/>
    </source>
</evidence>
<evidence type="ECO:0000256" key="4">
    <source>
        <dbReference type="ARBA" id="ARBA00022692"/>
    </source>
</evidence>
<dbReference type="InterPro" id="IPR012910">
    <property type="entry name" value="Plug_dom"/>
</dbReference>
<keyword evidence="10" id="KW-0732">Signal</keyword>
<evidence type="ECO:0000256" key="9">
    <source>
        <dbReference type="RuleBase" id="RU003357"/>
    </source>
</evidence>
<feature type="domain" description="TonB-dependent receptor plug" evidence="12">
    <location>
        <begin position="139"/>
        <end position="244"/>
    </location>
</feature>
<sequence>MNKQESFRFRFLRSRWLLFFALSCIAVLTTSAQGTPASIHGQISDEFGTLPGAQVFIKGSTMGAATSLSGDYVIDNLPAGNYTLVVSYLGFTTIEDDVTVQAGDKLLRNYTMTQSSTELGEVVVSGVREGQYKALNQQRNADNIKQVVSLDLMGRFPDLNVAEALQRLPGVTIGRERGEGADVQLRGTPASFTNININGEQIMGTQEEGNRNAQLDVIPIDVLSSMEVIKTLTPDLDGDAIAGVVNMRTPTASSLKAKGSANLGVGYNDLREKPNAIGNFSYGQRFLADEKVPMGRLGIIASGSYFRTKNGRDRIEAKSWKTKDVGGDLGEIIYPTDFRYRYLESVRTRTGLSATVDYKFSPSTFVIANAMFNNRDDDDTRYRRRFRMDGPEIQEDGSYYDDRARAYNQVLTRTQDVKNANYSLQGETKIGTSTLDAAVFYTDSQRDYNSDAVSFNSGRFPMTNRDINTSYLQTEGDYNDSSIYSLNNFESNDVVTHGNNTVFRVNLSIPYRLGSGTGKIKTGLKSKSLFNERYRPSSSIYSEFSGDTSVLLTDFVGSNELDANFMDNHLNFGPNVSTSAIDYYYANPNSFTTNEDASRISADTFFYEANENVFAGYVMTQLQLDKLMILLGARIERTDVDYTANIVEQNGESWVSTTPITIENDYTKILPNLQFKYNLNKSSLIRAALSFGYSRPNFSDLVPSRSIGIDSEQITMGNPDLEPAFSTNLDLMYEKYFDDLGIISGGLFYKNIDKFQYTSQTSVIGDEFDGASNYEDWLLYQTLNGETAKVYGMELNFQKNLTFLPGALKGLSFYGNYTYTYSSADTQDRKDLNLPGQAPHSANGTLSFAYKKFSIKGSANYNGTYVLSLGANEDEDITRDNRLQFDANAAYQLSKHWTIYTEALNLTNAAQFDYYGDKSRVYQKEFYSWWARMGVKYRF</sequence>
<proteinExistence type="inferred from homology"/>